<dbReference type="InterPro" id="IPR011006">
    <property type="entry name" value="CheY-like_superfamily"/>
</dbReference>
<keyword evidence="1 2" id="KW-0597">Phosphoprotein</keyword>
<dbReference type="EMBL" id="JAJTWU010000014">
    <property type="protein sequence ID" value="MCE4557969.1"/>
    <property type="molecule type" value="Genomic_DNA"/>
</dbReference>
<dbReference type="InterPro" id="IPR050595">
    <property type="entry name" value="Bact_response_regulator"/>
</dbReference>
<protein>
    <submittedName>
        <fullName evidence="4">Response regulator</fullName>
    </submittedName>
</protein>
<name>A0ABS8Y429_9BURK</name>
<dbReference type="InterPro" id="IPR001789">
    <property type="entry name" value="Sig_transdc_resp-reg_receiver"/>
</dbReference>
<evidence type="ECO:0000256" key="2">
    <source>
        <dbReference type="PROSITE-ProRule" id="PRU00169"/>
    </source>
</evidence>
<gene>
    <name evidence="4" type="ORF">LXT13_26625</name>
</gene>
<keyword evidence="5" id="KW-1185">Reference proteome</keyword>
<feature type="domain" description="Response regulatory" evidence="3">
    <location>
        <begin position="5"/>
        <end position="121"/>
    </location>
</feature>
<dbReference type="PROSITE" id="PS50110">
    <property type="entry name" value="RESPONSE_REGULATORY"/>
    <property type="match status" value="1"/>
</dbReference>
<organism evidence="4 5">
    <name type="scientific">Pelomonas cellulosilytica</name>
    <dbReference type="NCBI Taxonomy" id="2906762"/>
    <lineage>
        <taxon>Bacteria</taxon>
        <taxon>Pseudomonadati</taxon>
        <taxon>Pseudomonadota</taxon>
        <taxon>Betaproteobacteria</taxon>
        <taxon>Burkholderiales</taxon>
        <taxon>Sphaerotilaceae</taxon>
        <taxon>Roseateles</taxon>
    </lineage>
</organism>
<dbReference type="SUPFAM" id="SSF52172">
    <property type="entry name" value="CheY-like"/>
    <property type="match status" value="1"/>
</dbReference>
<reference evidence="4 5" key="1">
    <citation type="submission" date="2021-12" db="EMBL/GenBank/DDBJ databases">
        <title>Genome seq of P8.</title>
        <authorList>
            <person name="Seo T."/>
        </authorList>
    </citation>
    <scope>NUCLEOTIDE SEQUENCE [LARGE SCALE GENOMIC DNA]</scope>
    <source>
        <strain evidence="4 5">P8</strain>
    </source>
</reference>
<proteinExistence type="predicted"/>
<dbReference type="Gene3D" id="3.40.50.2300">
    <property type="match status" value="1"/>
</dbReference>
<accession>A0ABS8Y429</accession>
<comment type="caution">
    <text evidence="4">The sequence shown here is derived from an EMBL/GenBank/DDBJ whole genome shotgun (WGS) entry which is preliminary data.</text>
</comment>
<dbReference type="PANTHER" id="PTHR44591">
    <property type="entry name" value="STRESS RESPONSE REGULATOR PROTEIN 1"/>
    <property type="match status" value="1"/>
</dbReference>
<dbReference type="SMART" id="SM00448">
    <property type="entry name" value="REC"/>
    <property type="match status" value="1"/>
</dbReference>
<sequence>MNAKVVVVVDDDVDAADSLARALEMFGYTVFTAYGGNEALALILQIGPHSVVSDIDMPGMSGLEEATEVRASLNLCQPCMVAVTGAANEDMRARALHAGFDAFLAKPLSLPALLQLLEHGP</sequence>
<dbReference type="PANTHER" id="PTHR44591:SF3">
    <property type="entry name" value="RESPONSE REGULATORY DOMAIN-CONTAINING PROTEIN"/>
    <property type="match status" value="1"/>
</dbReference>
<evidence type="ECO:0000256" key="1">
    <source>
        <dbReference type="ARBA" id="ARBA00022553"/>
    </source>
</evidence>
<dbReference type="Pfam" id="PF00072">
    <property type="entry name" value="Response_reg"/>
    <property type="match status" value="1"/>
</dbReference>
<evidence type="ECO:0000313" key="4">
    <source>
        <dbReference type="EMBL" id="MCE4557969.1"/>
    </source>
</evidence>
<evidence type="ECO:0000259" key="3">
    <source>
        <dbReference type="PROSITE" id="PS50110"/>
    </source>
</evidence>
<dbReference type="RefSeq" id="WP_233375360.1">
    <property type="nucleotide sequence ID" value="NZ_JAJTWU010000014.1"/>
</dbReference>
<feature type="modified residue" description="4-aspartylphosphate" evidence="2">
    <location>
        <position position="54"/>
    </location>
</feature>
<evidence type="ECO:0000313" key="5">
    <source>
        <dbReference type="Proteomes" id="UP001200741"/>
    </source>
</evidence>
<dbReference type="Proteomes" id="UP001200741">
    <property type="component" value="Unassembled WGS sequence"/>
</dbReference>